<dbReference type="PANTHER" id="PTHR34216:SF3">
    <property type="entry name" value="POLY-BETA-1,6-N-ACETYL-D-GLUCOSAMINE N-DEACETYLASE"/>
    <property type="match status" value="1"/>
</dbReference>
<dbReference type="GO" id="GO:0016810">
    <property type="term" value="F:hydrolase activity, acting on carbon-nitrogen (but not peptide) bonds"/>
    <property type="evidence" value="ECO:0007669"/>
    <property type="project" value="InterPro"/>
</dbReference>
<evidence type="ECO:0000259" key="3">
    <source>
        <dbReference type="Pfam" id="PF01522"/>
    </source>
</evidence>
<dbReference type="RefSeq" id="WP_004421032.1">
    <property type="nucleotide sequence ID" value="NZ_AHOP02000001.1"/>
</dbReference>
<dbReference type="InterPro" id="IPR051398">
    <property type="entry name" value="Polysacch_Deacetylase"/>
</dbReference>
<proteinExistence type="predicted"/>
<dbReference type="Proteomes" id="UP000012153">
    <property type="component" value="Unassembled WGS sequence"/>
</dbReference>
<dbReference type="InterPro" id="IPR002509">
    <property type="entry name" value="NODB_dom"/>
</dbReference>
<accession>M6UF88</accession>
<evidence type="ECO:0000313" key="4">
    <source>
        <dbReference type="EMBL" id="EMO43215.1"/>
    </source>
</evidence>
<dbReference type="CDD" id="cd10918">
    <property type="entry name" value="CE4_NodB_like_5s_6s"/>
    <property type="match status" value="1"/>
</dbReference>
<dbReference type="Pfam" id="PF01522">
    <property type="entry name" value="Polysacc_deac_1"/>
    <property type="match status" value="1"/>
</dbReference>
<comment type="subcellular location">
    <subcellularLocation>
        <location evidence="1">Secreted</location>
    </subcellularLocation>
</comment>
<dbReference type="PANTHER" id="PTHR34216">
    <property type="match status" value="1"/>
</dbReference>
<sequence>MNEIRLPDNLCLVFHCVKKSDSQTPLVNPELFVELNGIKDLCQELKNQDYHFCLPETAIEGRKNCIITFDDGYFNNKYFLEIAETLEIPFVIFLASYNIQNQSPFIWDLAAFSGKSIHFWKSDYALIYSLFESKVKEALSNNPNHKPLSFTDIEEMSKSKYVHFAFHGHYHQPMVRFGEKFIERELIESKKFMNQLSCNKLNHFAFPNGLHTFYSLSKIKKEYDFVYSIIPGSFKVGSNYINRYSLINPEFAGSFFFQISKSSMFHRKLYTRLKTVQLSYF</sequence>
<dbReference type="AlphaFoldDB" id="M6UF88"/>
<dbReference type="GO" id="GO:0005975">
    <property type="term" value="P:carbohydrate metabolic process"/>
    <property type="evidence" value="ECO:0007669"/>
    <property type="project" value="InterPro"/>
</dbReference>
<comment type="caution">
    <text evidence="4">The sequence shown here is derived from an EMBL/GenBank/DDBJ whole genome shotgun (WGS) entry which is preliminary data.</text>
</comment>
<name>M6UF88_9LEPT</name>
<reference evidence="4 5" key="1">
    <citation type="submission" date="2013-01" db="EMBL/GenBank/DDBJ databases">
        <authorList>
            <person name="Harkins D.M."/>
            <person name="Durkin A.S."/>
            <person name="Brinkac L.M."/>
            <person name="Haft D.H."/>
            <person name="Selengut J.D."/>
            <person name="Sanka R."/>
            <person name="DePew J."/>
            <person name="Purushe J."/>
            <person name="Matthias M.A."/>
            <person name="Vinetz J.M."/>
            <person name="Sutton G.G."/>
            <person name="Nierman W.C."/>
            <person name="Fouts D.E."/>
        </authorList>
    </citation>
    <scope>NUCLEOTIDE SEQUENCE [LARGE SCALE GENOMIC DNA]</scope>
    <source>
        <strain evidence="4 5">ZUN142</strain>
    </source>
</reference>
<dbReference type="EMBL" id="AHOP02000001">
    <property type="protein sequence ID" value="EMO43215.1"/>
    <property type="molecule type" value="Genomic_DNA"/>
</dbReference>
<gene>
    <name evidence="4" type="ORF">LEP1GSC186_2488</name>
</gene>
<protein>
    <submittedName>
        <fullName evidence="4">Polysaccharide deacetylase</fullName>
    </submittedName>
</protein>
<dbReference type="Gene3D" id="3.20.20.370">
    <property type="entry name" value="Glycoside hydrolase/deacetylase"/>
    <property type="match status" value="1"/>
</dbReference>
<dbReference type="GO" id="GO:0005576">
    <property type="term" value="C:extracellular region"/>
    <property type="evidence" value="ECO:0007669"/>
    <property type="project" value="UniProtKB-SubCell"/>
</dbReference>
<evidence type="ECO:0000256" key="1">
    <source>
        <dbReference type="ARBA" id="ARBA00004613"/>
    </source>
</evidence>
<organism evidence="4 5">
    <name type="scientific">Leptospira noguchii serovar Autumnalis str. ZUN142</name>
    <dbReference type="NCBI Taxonomy" id="1085540"/>
    <lineage>
        <taxon>Bacteria</taxon>
        <taxon>Pseudomonadati</taxon>
        <taxon>Spirochaetota</taxon>
        <taxon>Spirochaetia</taxon>
        <taxon>Leptospirales</taxon>
        <taxon>Leptospiraceae</taxon>
        <taxon>Leptospira</taxon>
    </lineage>
</organism>
<evidence type="ECO:0000256" key="2">
    <source>
        <dbReference type="ARBA" id="ARBA00022729"/>
    </source>
</evidence>
<keyword evidence="2" id="KW-0732">Signal</keyword>
<feature type="domain" description="NodB homology" evidence="3">
    <location>
        <begin position="62"/>
        <end position="217"/>
    </location>
</feature>
<dbReference type="InterPro" id="IPR011330">
    <property type="entry name" value="Glyco_hydro/deAcase_b/a-brl"/>
</dbReference>
<evidence type="ECO:0000313" key="5">
    <source>
        <dbReference type="Proteomes" id="UP000012153"/>
    </source>
</evidence>
<dbReference type="SUPFAM" id="SSF88713">
    <property type="entry name" value="Glycoside hydrolase/deacetylase"/>
    <property type="match status" value="1"/>
</dbReference>